<dbReference type="GO" id="GO:0005886">
    <property type="term" value="C:plasma membrane"/>
    <property type="evidence" value="ECO:0007669"/>
    <property type="project" value="UniProtKB-SubCell"/>
</dbReference>
<evidence type="ECO:0000256" key="4">
    <source>
        <dbReference type="ARBA" id="ARBA00023136"/>
    </source>
</evidence>
<dbReference type="InterPro" id="IPR036259">
    <property type="entry name" value="MFS_trans_sf"/>
</dbReference>
<feature type="transmembrane region" description="Helical" evidence="5">
    <location>
        <begin position="323"/>
        <end position="343"/>
    </location>
</feature>
<dbReference type="RefSeq" id="WP_203935670.1">
    <property type="nucleotide sequence ID" value="NZ_BOON01000031.1"/>
</dbReference>
<keyword evidence="2 5" id="KW-0812">Transmembrane</keyword>
<evidence type="ECO:0000256" key="2">
    <source>
        <dbReference type="ARBA" id="ARBA00022692"/>
    </source>
</evidence>
<organism evidence="7 8">
    <name type="scientific">Planosporangium mesophilum</name>
    <dbReference type="NCBI Taxonomy" id="689768"/>
    <lineage>
        <taxon>Bacteria</taxon>
        <taxon>Bacillati</taxon>
        <taxon>Actinomycetota</taxon>
        <taxon>Actinomycetes</taxon>
        <taxon>Micromonosporales</taxon>
        <taxon>Micromonosporaceae</taxon>
        <taxon>Planosporangium</taxon>
    </lineage>
</organism>
<feature type="transmembrane region" description="Helical" evidence="5">
    <location>
        <begin position="102"/>
        <end position="125"/>
    </location>
</feature>
<feature type="domain" description="Major facilitator superfamily (MFS) profile" evidence="6">
    <location>
        <begin position="25"/>
        <end position="481"/>
    </location>
</feature>
<feature type="transmembrane region" description="Helical" evidence="5">
    <location>
        <begin position="427"/>
        <end position="448"/>
    </location>
</feature>
<dbReference type="GO" id="GO:0022857">
    <property type="term" value="F:transmembrane transporter activity"/>
    <property type="evidence" value="ECO:0007669"/>
    <property type="project" value="InterPro"/>
</dbReference>
<proteinExistence type="predicted"/>
<feature type="transmembrane region" description="Helical" evidence="5">
    <location>
        <begin position="63"/>
        <end position="82"/>
    </location>
</feature>
<dbReference type="InterPro" id="IPR050382">
    <property type="entry name" value="MFS_Na/Anion_cotransporter"/>
</dbReference>
<keyword evidence="3 5" id="KW-1133">Transmembrane helix</keyword>
<evidence type="ECO:0000313" key="7">
    <source>
        <dbReference type="EMBL" id="GII23708.1"/>
    </source>
</evidence>
<sequence length="498" mass="53315">MRDNMRTADATGEQPTTGWKPWYTLWGFLFLGWTFSAADRALTGPVVTYMIQHKVDFLATAPNPHGLGGLIGGLFFAGYMLTQLPGGYLGDRFGHRSVIVVSLVWAGIATLLTGLISGLILFIVIRVLTGLGEGAYYSNDRSVISSSTPVRQRSIGMGVAITGLAVGITIATVGTPWLIQWGRPLVSAGQEWRSPFLILGVVTLVVGLGIYVYFRAGGHRMQLGKATVRLLGTSAIALAAVMAVYFAGRALHFGDIAIAVVEVGLAVALMAYFLFGRGADRHSQATRSRDLWLVYLSMFAVLWNLWFFGFWSVAIIADTAKELGFAQAALVAGFNAGAGILGFPTGGWLSDYAVRRGWGRKPMLLTFTLIQGVLTAVFGYTATTGKPNVVLLAVLLFTASLFFNALQPISHALLADLARPEVRGTAFGMSNLVGETGAVLSPAISGVLRDVTGSWAAAIYLDAAIILTSFVLITFVRERQFAHREDELPATDAAVEPV</sequence>
<feature type="transmembrane region" description="Helical" evidence="5">
    <location>
        <begin position="389"/>
        <end position="406"/>
    </location>
</feature>
<dbReference type="InterPro" id="IPR020846">
    <property type="entry name" value="MFS_dom"/>
</dbReference>
<name>A0A8J3TBN4_9ACTN</name>
<dbReference type="AlphaFoldDB" id="A0A8J3TBN4"/>
<keyword evidence="4 5" id="KW-0472">Membrane</keyword>
<evidence type="ECO:0000256" key="3">
    <source>
        <dbReference type="ARBA" id="ARBA00022989"/>
    </source>
</evidence>
<reference evidence="7" key="1">
    <citation type="submission" date="2021-01" db="EMBL/GenBank/DDBJ databases">
        <title>Whole genome shotgun sequence of Planosporangium mesophilum NBRC 109066.</title>
        <authorList>
            <person name="Komaki H."/>
            <person name="Tamura T."/>
        </authorList>
    </citation>
    <scope>NUCLEOTIDE SEQUENCE</scope>
    <source>
        <strain evidence="7">NBRC 109066</strain>
    </source>
</reference>
<dbReference type="PANTHER" id="PTHR11662">
    <property type="entry name" value="SOLUTE CARRIER FAMILY 17"/>
    <property type="match status" value="1"/>
</dbReference>
<evidence type="ECO:0000313" key="8">
    <source>
        <dbReference type="Proteomes" id="UP000599074"/>
    </source>
</evidence>
<evidence type="ECO:0000256" key="5">
    <source>
        <dbReference type="SAM" id="Phobius"/>
    </source>
</evidence>
<feature type="transmembrane region" description="Helical" evidence="5">
    <location>
        <begin position="295"/>
        <end position="317"/>
    </location>
</feature>
<dbReference type="InterPro" id="IPR011701">
    <property type="entry name" value="MFS"/>
</dbReference>
<evidence type="ECO:0000256" key="1">
    <source>
        <dbReference type="ARBA" id="ARBA00004651"/>
    </source>
</evidence>
<feature type="transmembrane region" description="Helical" evidence="5">
    <location>
        <begin position="155"/>
        <end position="179"/>
    </location>
</feature>
<feature type="transmembrane region" description="Helical" evidence="5">
    <location>
        <begin position="253"/>
        <end position="275"/>
    </location>
</feature>
<feature type="transmembrane region" description="Helical" evidence="5">
    <location>
        <begin position="194"/>
        <end position="214"/>
    </location>
</feature>
<comment type="subcellular location">
    <subcellularLocation>
        <location evidence="1">Cell membrane</location>
        <topology evidence="1">Multi-pass membrane protein</topology>
    </subcellularLocation>
</comment>
<feature type="transmembrane region" description="Helical" evidence="5">
    <location>
        <begin position="364"/>
        <end position="383"/>
    </location>
</feature>
<dbReference type="EMBL" id="BOON01000031">
    <property type="protein sequence ID" value="GII23708.1"/>
    <property type="molecule type" value="Genomic_DNA"/>
</dbReference>
<gene>
    <name evidence="7" type="ORF">Pme01_33050</name>
</gene>
<evidence type="ECO:0000259" key="6">
    <source>
        <dbReference type="PROSITE" id="PS50850"/>
    </source>
</evidence>
<feature type="transmembrane region" description="Helical" evidence="5">
    <location>
        <begin position="454"/>
        <end position="476"/>
    </location>
</feature>
<dbReference type="Gene3D" id="1.20.1250.20">
    <property type="entry name" value="MFS general substrate transporter like domains"/>
    <property type="match status" value="2"/>
</dbReference>
<dbReference type="Proteomes" id="UP000599074">
    <property type="component" value="Unassembled WGS sequence"/>
</dbReference>
<feature type="transmembrane region" description="Helical" evidence="5">
    <location>
        <begin position="226"/>
        <end position="247"/>
    </location>
</feature>
<accession>A0A8J3TBN4</accession>
<dbReference type="Pfam" id="PF07690">
    <property type="entry name" value="MFS_1"/>
    <property type="match status" value="1"/>
</dbReference>
<dbReference type="PROSITE" id="PS50850">
    <property type="entry name" value="MFS"/>
    <property type="match status" value="1"/>
</dbReference>
<dbReference type="PANTHER" id="PTHR11662:SF399">
    <property type="entry name" value="FI19708P1-RELATED"/>
    <property type="match status" value="1"/>
</dbReference>
<comment type="caution">
    <text evidence="7">The sequence shown here is derived from an EMBL/GenBank/DDBJ whole genome shotgun (WGS) entry which is preliminary data.</text>
</comment>
<dbReference type="SUPFAM" id="SSF103473">
    <property type="entry name" value="MFS general substrate transporter"/>
    <property type="match status" value="1"/>
</dbReference>
<protein>
    <recommendedName>
        <fullName evidence="6">Major facilitator superfamily (MFS) profile domain-containing protein</fullName>
    </recommendedName>
</protein>
<keyword evidence="8" id="KW-1185">Reference proteome</keyword>